<evidence type="ECO:0000313" key="2">
    <source>
        <dbReference type="Proteomes" id="UP000790377"/>
    </source>
</evidence>
<sequence length="232" mass="25811">VDAYRIRSYPCPLDDIDPAPFGHKWTIFEGSRGTCATPLYFSPLKIPSGHSTFTFQDAGYSGFNNPAKIAIDEAEKLFGDDATITLVSLGTGLRSLVERGQYRSGTKTGLRIKDEDVTSSVQQILASVGERGAGIEDATRVAKRVAKQLLEVANDTEISHLRMYEEFERQDQEGNYHRFNPPQGLGDIELADCSKEVDITETTRAWLNSADGERDVSVIVKNMKHYYELTQP</sequence>
<reference evidence="1" key="1">
    <citation type="journal article" date="2021" name="New Phytol.">
        <title>Evolutionary innovations through gain and loss of genes in the ectomycorrhizal Boletales.</title>
        <authorList>
            <person name="Wu G."/>
            <person name="Miyauchi S."/>
            <person name="Morin E."/>
            <person name="Kuo A."/>
            <person name="Drula E."/>
            <person name="Varga T."/>
            <person name="Kohler A."/>
            <person name="Feng B."/>
            <person name="Cao Y."/>
            <person name="Lipzen A."/>
            <person name="Daum C."/>
            <person name="Hundley H."/>
            <person name="Pangilinan J."/>
            <person name="Johnson J."/>
            <person name="Barry K."/>
            <person name="LaButti K."/>
            <person name="Ng V."/>
            <person name="Ahrendt S."/>
            <person name="Min B."/>
            <person name="Choi I.G."/>
            <person name="Park H."/>
            <person name="Plett J.M."/>
            <person name="Magnuson J."/>
            <person name="Spatafora J.W."/>
            <person name="Nagy L.G."/>
            <person name="Henrissat B."/>
            <person name="Grigoriev I.V."/>
            <person name="Yang Z.L."/>
            <person name="Xu J."/>
            <person name="Martin F.M."/>
        </authorList>
    </citation>
    <scope>NUCLEOTIDE SEQUENCE</scope>
    <source>
        <strain evidence="1">ATCC 28755</strain>
    </source>
</reference>
<name>A0ACB7ZS20_9AGAM</name>
<gene>
    <name evidence="1" type="ORF">BJ138DRAFT_1120334</name>
</gene>
<evidence type="ECO:0000313" key="1">
    <source>
        <dbReference type="EMBL" id="KAH7903484.1"/>
    </source>
</evidence>
<feature type="non-terminal residue" evidence="1">
    <location>
        <position position="1"/>
    </location>
</feature>
<proteinExistence type="predicted"/>
<organism evidence="1 2">
    <name type="scientific">Hygrophoropsis aurantiaca</name>
    <dbReference type="NCBI Taxonomy" id="72124"/>
    <lineage>
        <taxon>Eukaryota</taxon>
        <taxon>Fungi</taxon>
        <taxon>Dikarya</taxon>
        <taxon>Basidiomycota</taxon>
        <taxon>Agaricomycotina</taxon>
        <taxon>Agaricomycetes</taxon>
        <taxon>Agaricomycetidae</taxon>
        <taxon>Boletales</taxon>
        <taxon>Coniophorineae</taxon>
        <taxon>Hygrophoropsidaceae</taxon>
        <taxon>Hygrophoropsis</taxon>
    </lineage>
</organism>
<accession>A0ACB7ZS20</accession>
<keyword evidence="2" id="KW-1185">Reference proteome</keyword>
<dbReference type="Proteomes" id="UP000790377">
    <property type="component" value="Unassembled WGS sequence"/>
</dbReference>
<comment type="caution">
    <text evidence="1">The sequence shown here is derived from an EMBL/GenBank/DDBJ whole genome shotgun (WGS) entry which is preliminary data.</text>
</comment>
<protein>
    <submittedName>
        <fullName evidence="1">Uncharacterized protein</fullName>
    </submittedName>
</protein>
<dbReference type="EMBL" id="MU268938">
    <property type="protein sequence ID" value="KAH7903484.1"/>
    <property type="molecule type" value="Genomic_DNA"/>
</dbReference>